<dbReference type="EMBL" id="CP047418">
    <property type="protein sequence ID" value="QLL78117.1"/>
    <property type="molecule type" value="Genomic_DNA"/>
</dbReference>
<name>A0A7H9ELH8_9LACO</name>
<dbReference type="Gene3D" id="3.90.190.20">
    <property type="entry name" value="Mur ligase, C-terminal domain"/>
    <property type="match status" value="1"/>
</dbReference>
<evidence type="ECO:0000313" key="14">
    <source>
        <dbReference type="EMBL" id="QLL78117.1"/>
    </source>
</evidence>
<dbReference type="PANTHER" id="PTHR11136">
    <property type="entry name" value="FOLYLPOLYGLUTAMATE SYNTHASE-RELATED"/>
    <property type="match status" value="1"/>
</dbReference>
<dbReference type="Proteomes" id="UP000510886">
    <property type="component" value="Chromosome"/>
</dbReference>
<evidence type="ECO:0000256" key="10">
    <source>
        <dbReference type="ARBA" id="ARBA00047493"/>
    </source>
</evidence>
<dbReference type="InterPro" id="IPR004101">
    <property type="entry name" value="Mur_ligase_C"/>
</dbReference>
<dbReference type="PANTHER" id="PTHR11136:SF0">
    <property type="entry name" value="DIHYDROFOLATE SYNTHETASE-RELATED"/>
    <property type="match status" value="1"/>
</dbReference>
<proteinExistence type="inferred from homology"/>
<comment type="catalytic activity">
    <reaction evidence="10">
        <text>(6S)-5,6,7,8-tetrahydrofolyl-(gamma-L-Glu)(n) + L-glutamate + ATP = (6S)-5,6,7,8-tetrahydrofolyl-(gamma-L-Glu)(n+1) + ADP + phosphate + H(+)</text>
        <dbReference type="Rhea" id="RHEA:10580"/>
        <dbReference type="Rhea" id="RHEA-COMP:14738"/>
        <dbReference type="Rhea" id="RHEA-COMP:14740"/>
        <dbReference type="ChEBI" id="CHEBI:15378"/>
        <dbReference type="ChEBI" id="CHEBI:29985"/>
        <dbReference type="ChEBI" id="CHEBI:30616"/>
        <dbReference type="ChEBI" id="CHEBI:43474"/>
        <dbReference type="ChEBI" id="CHEBI:141005"/>
        <dbReference type="ChEBI" id="CHEBI:456216"/>
        <dbReference type="EC" id="6.3.2.17"/>
    </reaction>
</comment>
<dbReference type="InterPro" id="IPR013221">
    <property type="entry name" value="Mur_ligase_cen"/>
</dbReference>
<dbReference type="GO" id="GO:0005524">
    <property type="term" value="F:ATP binding"/>
    <property type="evidence" value="ECO:0007669"/>
    <property type="project" value="UniProtKB-KW"/>
</dbReference>
<dbReference type="SUPFAM" id="SSF53623">
    <property type="entry name" value="MurD-like peptide ligases, catalytic domain"/>
    <property type="match status" value="1"/>
</dbReference>
<dbReference type="GO" id="GO:0004326">
    <property type="term" value="F:tetrahydrofolylpolyglutamate synthase activity"/>
    <property type="evidence" value="ECO:0007669"/>
    <property type="project" value="UniProtKB-EC"/>
</dbReference>
<dbReference type="AlphaFoldDB" id="A0A7H9ELH8"/>
<dbReference type="InterPro" id="IPR001645">
    <property type="entry name" value="Folylpolyglutamate_synth"/>
</dbReference>
<keyword evidence="7 11" id="KW-0067">ATP-binding</keyword>
<dbReference type="GO" id="GO:0005737">
    <property type="term" value="C:cytoplasm"/>
    <property type="evidence" value="ECO:0007669"/>
    <property type="project" value="TreeGrafter"/>
</dbReference>
<dbReference type="PROSITE" id="PS01012">
    <property type="entry name" value="FOLYLPOLYGLU_SYNT_2"/>
    <property type="match status" value="1"/>
</dbReference>
<dbReference type="PIRSF" id="PIRSF001563">
    <property type="entry name" value="Folylpolyglu_synth"/>
    <property type="match status" value="1"/>
</dbReference>
<dbReference type="InterPro" id="IPR036565">
    <property type="entry name" value="Mur-like_cat_sf"/>
</dbReference>
<dbReference type="FunFam" id="3.40.1190.10:FF:000011">
    <property type="entry name" value="Folylpolyglutamate synthase/dihydrofolate synthase"/>
    <property type="match status" value="1"/>
</dbReference>
<dbReference type="RefSeq" id="WP_180848415.1">
    <property type="nucleotide sequence ID" value="NZ_CP047418.1"/>
</dbReference>
<evidence type="ECO:0000256" key="8">
    <source>
        <dbReference type="ARBA" id="ARBA00022842"/>
    </source>
</evidence>
<evidence type="ECO:0000259" key="12">
    <source>
        <dbReference type="Pfam" id="PF02875"/>
    </source>
</evidence>
<dbReference type="InterPro" id="IPR018109">
    <property type="entry name" value="Folylpolyglutamate_synth_CS"/>
</dbReference>
<evidence type="ECO:0000259" key="13">
    <source>
        <dbReference type="Pfam" id="PF08245"/>
    </source>
</evidence>
<dbReference type="EC" id="6.3.2.17" evidence="3"/>
<keyword evidence="8" id="KW-0460">Magnesium</keyword>
<feature type="domain" description="Mur ligase C-terminal" evidence="12">
    <location>
        <begin position="298"/>
        <end position="415"/>
    </location>
</feature>
<dbReference type="NCBIfam" id="TIGR01499">
    <property type="entry name" value="folC"/>
    <property type="match status" value="1"/>
</dbReference>
<dbReference type="Gene3D" id="3.40.1190.10">
    <property type="entry name" value="Mur-like, catalytic domain"/>
    <property type="match status" value="1"/>
</dbReference>
<evidence type="ECO:0000256" key="4">
    <source>
        <dbReference type="ARBA" id="ARBA00022598"/>
    </source>
</evidence>
<evidence type="ECO:0000256" key="11">
    <source>
        <dbReference type="PIRNR" id="PIRNR001563"/>
    </source>
</evidence>
<sequence length="434" mass="47669">MNYQEALTFIHGRPRLKKTPTLARMRELMARLGDPQKTLKIIHVTGTNGKGSTSAYVARMLQACGYKVGLFTSPYIVRYNDRFTINQAPILDVDLAAITGKVAAQVKVMDQLGNSPTEFEITTAIMFIYFAQQNVDYAVVEVGIGGTYDSTNIIDQPVMAVITTVALDHMRILGNTLEAIAEQKAGIIKAQCPVVVGNLPAAALAVVTKRAQQLEAPLSIYGRDFSAQVTTPLHTWGERFTLNPNLGDVATWNIQLAGAYQVTNAAIALQVMRILRQSEVAWSGQDLYTGLQATTWPGRFEKVHDQPVVVLDGAHNQAAMHEIKKLLVTKFPGRKVHVLVAILADKQPLKVLEELLAIPDIEITVTSFAGPRPLANLQVIKDHIPQVHIEPVWQTALQSLLARLRGNDILLVTGSLYFIADVRKKFIHGESNGD</sequence>
<dbReference type="Pfam" id="PF02875">
    <property type="entry name" value="Mur_ligase_C"/>
    <property type="match status" value="1"/>
</dbReference>
<dbReference type="PROSITE" id="PS01011">
    <property type="entry name" value="FOLYLPOLYGLU_SYNT_1"/>
    <property type="match status" value="1"/>
</dbReference>
<dbReference type="Pfam" id="PF08245">
    <property type="entry name" value="Mur_ligase_M"/>
    <property type="match status" value="1"/>
</dbReference>
<evidence type="ECO:0000256" key="5">
    <source>
        <dbReference type="ARBA" id="ARBA00022723"/>
    </source>
</evidence>
<reference evidence="14 15" key="1">
    <citation type="submission" date="2020-01" db="EMBL/GenBank/DDBJ databases">
        <title>Complete and circular genome sequences of six lactobacillus isolates from horses.</title>
        <authorList>
            <person name="Hassan H.M."/>
        </authorList>
    </citation>
    <scope>NUCLEOTIDE SEQUENCE [LARGE SCALE GENOMIC DNA]</scope>
    <source>
        <strain evidence="14 15">1A</strain>
    </source>
</reference>
<dbReference type="GO" id="GO:0008841">
    <property type="term" value="F:dihydrofolate synthase activity"/>
    <property type="evidence" value="ECO:0007669"/>
    <property type="project" value="TreeGrafter"/>
</dbReference>
<keyword evidence="5" id="KW-0479">Metal-binding</keyword>
<evidence type="ECO:0000256" key="9">
    <source>
        <dbReference type="ARBA" id="ARBA00030592"/>
    </source>
</evidence>
<evidence type="ECO:0000256" key="3">
    <source>
        <dbReference type="ARBA" id="ARBA00013025"/>
    </source>
</evidence>
<comment type="cofactor">
    <cofactor evidence="1">
        <name>Mg(2+)</name>
        <dbReference type="ChEBI" id="CHEBI:18420"/>
    </cofactor>
</comment>
<dbReference type="GO" id="GO:0046872">
    <property type="term" value="F:metal ion binding"/>
    <property type="evidence" value="ECO:0007669"/>
    <property type="project" value="UniProtKB-KW"/>
</dbReference>
<evidence type="ECO:0000256" key="7">
    <source>
        <dbReference type="ARBA" id="ARBA00022840"/>
    </source>
</evidence>
<comment type="similarity">
    <text evidence="2 11">Belongs to the folylpolyglutamate synthase family.</text>
</comment>
<gene>
    <name evidence="14" type="ORF">GTO87_05570</name>
</gene>
<protein>
    <recommendedName>
        <fullName evidence="3">tetrahydrofolate synthase</fullName>
        <ecNumber evidence="3">6.3.2.17</ecNumber>
    </recommendedName>
    <alternativeName>
        <fullName evidence="9">Tetrahydrofolylpolyglutamate synthase</fullName>
    </alternativeName>
</protein>
<dbReference type="KEGG" id="lsw:GTO87_05570"/>
<evidence type="ECO:0000313" key="15">
    <source>
        <dbReference type="Proteomes" id="UP000510886"/>
    </source>
</evidence>
<evidence type="ECO:0000256" key="2">
    <source>
        <dbReference type="ARBA" id="ARBA00008276"/>
    </source>
</evidence>
<evidence type="ECO:0000256" key="6">
    <source>
        <dbReference type="ARBA" id="ARBA00022741"/>
    </source>
</evidence>
<feature type="domain" description="Mur ligase central" evidence="13">
    <location>
        <begin position="44"/>
        <end position="271"/>
    </location>
</feature>
<keyword evidence="6 11" id="KW-0547">Nucleotide-binding</keyword>
<accession>A0A7H9ELH8</accession>
<keyword evidence="4 11" id="KW-0436">Ligase</keyword>
<organism evidence="14 15">
    <name type="scientific">Ligilactobacillus saerimneri</name>
    <dbReference type="NCBI Taxonomy" id="228229"/>
    <lineage>
        <taxon>Bacteria</taxon>
        <taxon>Bacillati</taxon>
        <taxon>Bacillota</taxon>
        <taxon>Bacilli</taxon>
        <taxon>Lactobacillales</taxon>
        <taxon>Lactobacillaceae</taxon>
        <taxon>Ligilactobacillus</taxon>
    </lineage>
</organism>
<dbReference type="InterPro" id="IPR036615">
    <property type="entry name" value="Mur_ligase_C_dom_sf"/>
</dbReference>
<dbReference type="SUPFAM" id="SSF53244">
    <property type="entry name" value="MurD-like peptide ligases, peptide-binding domain"/>
    <property type="match status" value="1"/>
</dbReference>
<evidence type="ECO:0000256" key="1">
    <source>
        <dbReference type="ARBA" id="ARBA00001946"/>
    </source>
</evidence>